<comment type="catalytic activity">
    <reaction evidence="4">
        <text>L-serine + acetyl-CoA = O-acetyl-L-serine + CoA</text>
        <dbReference type="Rhea" id="RHEA:24560"/>
        <dbReference type="ChEBI" id="CHEBI:33384"/>
        <dbReference type="ChEBI" id="CHEBI:57287"/>
        <dbReference type="ChEBI" id="CHEBI:57288"/>
        <dbReference type="ChEBI" id="CHEBI:58340"/>
        <dbReference type="EC" id="2.3.1.30"/>
    </reaction>
</comment>
<dbReference type="InterPro" id="IPR018357">
    <property type="entry name" value="Hexapep_transf_CS"/>
</dbReference>
<dbReference type="PROSITE" id="PS00101">
    <property type="entry name" value="HEXAPEP_TRANSFERASES"/>
    <property type="match status" value="1"/>
</dbReference>
<organism evidence="5 6">
    <name type="scientific">Nocardioides nanhaiensis</name>
    <dbReference type="NCBI Taxonomy" id="1476871"/>
    <lineage>
        <taxon>Bacteria</taxon>
        <taxon>Bacillati</taxon>
        <taxon>Actinomycetota</taxon>
        <taxon>Actinomycetes</taxon>
        <taxon>Propionibacteriales</taxon>
        <taxon>Nocardioidaceae</taxon>
        <taxon>Nocardioides</taxon>
    </lineage>
</organism>
<gene>
    <name evidence="5" type="ORF">GCM10023226_07030</name>
</gene>
<evidence type="ECO:0000256" key="2">
    <source>
        <dbReference type="ARBA" id="ARBA00022679"/>
    </source>
</evidence>
<evidence type="ECO:0000256" key="3">
    <source>
        <dbReference type="ARBA" id="ARBA00022737"/>
    </source>
</evidence>
<dbReference type="EC" id="2.3.1.30" evidence="4"/>
<dbReference type="Gene3D" id="2.160.10.10">
    <property type="entry name" value="Hexapeptide repeat proteins"/>
    <property type="match status" value="1"/>
</dbReference>
<keyword evidence="4" id="KW-0012">Acyltransferase</keyword>
<keyword evidence="2 4" id="KW-0808">Transferase</keyword>
<protein>
    <recommendedName>
        <fullName evidence="1 4">Serine acetyltransferase</fullName>
        <ecNumber evidence="4">2.3.1.30</ecNumber>
    </recommendedName>
</protein>
<evidence type="ECO:0000256" key="4">
    <source>
        <dbReference type="PIRNR" id="PIRNR000441"/>
    </source>
</evidence>
<keyword evidence="3" id="KW-0677">Repeat</keyword>
<dbReference type="Pfam" id="PF00132">
    <property type="entry name" value="Hexapep"/>
    <property type="match status" value="1"/>
</dbReference>
<dbReference type="InterPro" id="IPR001451">
    <property type="entry name" value="Hexapep"/>
</dbReference>
<evidence type="ECO:0000313" key="6">
    <source>
        <dbReference type="Proteomes" id="UP001500621"/>
    </source>
</evidence>
<dbReference type="PANTHER" id="PTHR42811">
    <property type="entry name" value="SERINE ACETYLTRANSFERASE"/>
    <property type="match status" value="1"/>
</dbReference>
<proteinExistence type="inferred from homology"/>
<comment type="similarity">
    <text evidence="4">Belongs to the transferase hexapeptide repeat family.</text>
</comment>
<comment type="caution">
    <text evidence="5">The sequence shown here is derived from an EMBL/GenBank/DDBJ whole genome shotgun (WGS) entry which is preliminary data.</text>
</comment>
<sequence length="206" mass="21171">MSSVTGSGPEELVGVGDESLALSFSELVFSDVSRIRPGTASWLRVLVRIPFEPSVPASILLRAQQCLHRAGRRRLAGALRTLGNRWVGADFGAGMVVGPGLLLAHPVGVTMGFGARVGSGVTFAGGVVLAARYYDADEAVRHGGEQSFPVVGDGVTLGAHAVLVGGVHVGRNATVGANSVVLSDVPDDTVVLGVPARRVGKREPTS</sequence>
<reference evidence="6" key="1">
    <citation type="journal article" date="2019" name="Int. J. Syst. Evol. Microbiol.">
        <title>The Global Catalogue of Microorganisms (GCM) 10K type strain sequencing project: providing services to taxonomists for standard genome sequencing and annotation.</title>
        <authorList>
            <consortium name="The Broad Institute Genomics Platform"/>
            <consortium name="The Broad Institute Genome Sequencing Center for Infectious Disease"/>
            <person name="Wu L."/>
            <person name="Ma J."/>
        </authorList>
    </citation>
    <scope>NUCLEOTIDE SEQUENCE [LARGE SCALE GENOMIC DNA]</scope>
    <source>
        <strain evidence="6">JCM 18127</strain>
    </source>
</reference>
<dbReference type="InterPro" id="IPR011004">
    <property type="entry name" value="Trimer_LpxA-like_sf"/>
</dbReference>
<dbReference type="PIRSF" id="PIRSF000441">
    <property type="entry name" value="CysE"/>
    <property type="match status" value="1"/>
</dbReference>
<dbReference type="InterPro" id="IPR005881">
    <property type="entry name" value="Ser_O-AcTrfase"/>
</dbReference>
<accession>A0ABP8VUQ5</accession>
<evidence type="ECO:0000313" key="5">
    <source>
        <dbReference type="EMBL" id="GAA4672712.1"/>
    </source>
</evidence>
<dbReference type="EMBL" id="BAABIM010000001">
    <property type="protein sequence ID" value="GAA4672712.1"/>
    <property type="molecule type" value="Genomic_DNA"/>
</dbReference>
<evidence type="ECO:0000256" key="1">
    <source>
        <dbReference type="ARBA" id="ARBA00018522"/>
    </source>
</evidence>
<dbReference type="RefSeq" id="WP_345262693.1">
    <property type="nucleotide sequence ID" value="NZ_BAABIM010000001.1"/>
</dbReference>
<keyword evidence="6" id="KW-1185">Reference proteome</keyword>
<name>A0ABP8VUQ5_9ACTN</name>
<dbReference type="SUPFAM" id="SSF51161">
    <property type="entry name" value="Trimeric LpxA-like enzymes"/>
    <property type="match status" value="1"/>
</dbReference>
<dbReference type="Proteomes" id="UP001500621">
    <property type="component" value="Unassembled WGS sequence"/>
</dbReference>